<dbReference type="EMBL" id="MT141982">
    <property type="protein sequence ID" value="QJA72835.1"/>
    <property type="molecule type" value="Genomic_DNA"/>
</dbReference>
<evidence type="ECO:0000313" key="3">
    <source>
        <dbReference type="EMBL" id="QJA93742.1"/>
    </source>
</evidence>
<accession>A0A6M3JVR0</accession>
<protein>
    <submittedName>
        <fullName evidence="2">Uncharacterized protein</fullName>
    </submittedName>
</protein>
<dbReference type="EMBL" id="MT143173">
    <property type="protein sequence ID" value="QJA93742.1"/>
    <property type="molecule type" value="Genomic_DNA"/>
</dbReference>
<proteinExistence type="predicted"/>
<reference evidence="2" key="1">
    <citation type="submission" date="2020-03" db="EMBL/GenBank/DDBJ databases">
        <title>The deep terrestrial virosphere.</title>
        <authorList>
            <person name="Holmfeldt K."/>
            <person name="Nilsson E."/>
            <person name="Simone D."/>
            <person name="Lopez-Fernandez M."/>
            <person name="Wu X."/>
            <person name="de Brujin I."/>
            <person name="Lundin D."/>
            <person name="Andersson A."/>
            <person name="Bertilsson S."/>
            <person name="Dopson M."/>
        </authorList>
    </citation>
    <scope>NUCLEOTIDE SEQUENCE</scope>
    <source>
        <strain evidence="2">MM415A02587</strain>
        <strain evidence="3">MM415B04124</strain>
    </source>
</reference>
<dbReference type="AlphaFoldDB" id="A0A6M3JVR0"/>
<name>A0A6M3JVR0_9ZZZZ</name>
<sequence length="100" mass="11115">MIDKKCESECREDLIARIDGRISKTTTFKAAGLIITLILALWGIGYTINSAGVERREAAIQKNSDTITKTREELVSMAADIRLIRENQEALLTALGIKHK</sequence>
<keyword evidence="1" id="KW-0472">Membrane</keyword>
<keyword evidence="1" id="KW-1133">Transmembrane helix</keyword>
<gene>
    <name evidence="2" type="ORF">MM415A02587_0001</name>
    <name evidence="3" type="ORF">MM415B04124_0012</name>
</gene>
<feature type="transmembrane region" description="Helical" evidence="1">
    <location>
        <begin position="30"/>
        <end position="48"/>
    </location>
</feature>
<evidence type="ECO:0000313" key="2">
    <source>
        <dbReference type="EMBL" id="QJA72835.1"/>
    </source>
</evidence>
<organism evidence="2">
    <name type="scientific">viral metagenome</name>
    <dbReference type="NCBI Taxonomy" id="1070528"/>
    <lineage>
        <taxon>unclassified sequences</taxon>
        <taxon>metagenomes</taxon>
        <taxon>organismal metagenomes</taxon>
    </lineage>
</organism>
<keyword evidence="1" id="KW-0812">Transmembrane</keyword>
<evidence type="ECO:0000256" key="1">
    <source>
        <dbReference type="SAM" id="Phobius"/>
    </source>
</evidence>